<dbReference type="Proteomes" id="UP001335648">
    <property type="component" value="Unassembled WGS sequence"/>
</dbReference>
<protein>
    <submittedName>
        <fullName evidence="2">Uncharacterized protein</fullName>
    </submittedName>
</protein>
<keyword evidence="1" id="KW-0732">Signal</keyword>
<keyword evidence="3" id="KW-1185">Reference proteome</keyword>
<proteinExistence type="predicted"/>
<reference evidence="2 3" key="1">
    <citation type="journal article" date="2023" name="Mol. Biol. Evol.">
        <title>Genomics of Secondarily Temperate Adaptation in the Only Non-Antarctic Icefish.</title>
        <authorList>
            <person name="Rivera-Colon A.G."/>
            <person name="Rayamajhi N."/>
            <person name="Minhas B.F."/>
            <person name="Madrigal G."/>
            <person name="Bilyk K.T."/>
            <person name="Yoon V."/>
            <person name="Hune M."/>
            <person name="Gregory S."/>
            <person name="Cheng C.H.C."/>
            <person name="Catchen J.M."/>
        </authorList>
    </citation>
    <scope>NUCLEOTIDE SEQUENCE [LARGE SCALE GENOMIC DNA]</scope>
    <source>
        <strain evidence="2">JC2023a</strain>
    </source>
</reference>
<feature type="signal peptide" evidence="1">
    <location>
        <begin position="1"/>
        <end position="26"/>
    </location>
</feature>
<evidence type="ECO:0000313" key="3">
    <source>
        <dbReference type="Proteomes" id="UP001335648"/>
    </source>
</evidence>
<sequence length="147" mass="16777">MWKLKSLHMGLWIFFLLVNLLPAARAVVGHREPLPDDSRDNITIFTRILDRLLDGYDNRLRPGLGASQLEWLFLLCCLMLEPRARLSGCGATRLDDLDSMTATAERNQAQDVNVRLCLCAEVHFSKGQEREACIMCLFISRKFSLTH</sequence>
<feature type="chain" id="PRO_5042860264" evidence="1">
    <location>
        <begin position="27"/>
        <end position="147"/>
    </location>
</feature>
<organism evidence="2 3">
    <name type="scientific">Champsocephalus esox</name>
    <name type="common">pike icefish</name>
    <dbReference type="NCBI Taxonomy" id="159716"/>
    <lineage>
        <taxon>Eukaryota</taxon>
        <taxon>Metazoa</taxon>
        <taxon>Chordata</taxon>
        <taxon>Craniata</taxon>
        <taxon>Vertebrata</taxon>
        <taxon>Euteleostomi</taxon>
        <taxon>Actinopterygii</taxon>
        <taxon>Neopterygii</taxon>
        <taxon>Teleostei</taxon>
        <taxon>Neoteleostei</taxon>
        <taxon>Acanthomorphata</taxon>
        <taxon>Eupercaria</taxon>
        <taxon>Perciformes</taxon>
        <taxon>Notothenioidei</taxon>
        <taxon>Channichthyidae</taxon>
        <taxon>Champsocephalus</taxon>
    </lineage>
</organism>
<name>A0AAN8BMU8_9TELE</name>
<comment type="caution">
    <text evidence="2">The sequence shown here is derived from an EMBL/GenBank/DDBJ whole genome shotgun (WGS) entry which is preliminary data.</text>
</comment>
<dbReference type="AlphaFoldDB" id="A0AAN8BMU8"/>
<accession>A0AAN8BMU8</accession>
<gene>
    <name evidence="2" type="ORF">CesoFtcFv8_016619</name>
</gene>
<evidence type="ECO:0000313" key="2">
    <source>
        <dbReference type="EMBL" id="KAK5888085.1"/>
    </source>
</evidence>
<evidence type="ECO:0000256" key="1">
    <source>
        <dbReference type="SAM" id="SignalP"/>
    </source>
</evidence>
<dbReference type="EMBL" id="JAULUE010002058">
    <property type="protein sequence ID" value="KAK5888085.1"/>
    <property type="molecule type" value="Genomic_DNA"/>
</dbReference>